<evidence type="ECO:0000313" key="1">
    <source>
        <dbReference type="EMBL" id="PON41869.1"/>
    </source>
</evidence>
<comment type="caution">
    <text evidence="1">The sequence shown here is derived from an EMBL/GenBank/DDBJ whole genome shotgun (WGS) entry which is preliminary data.</text>
</comment>
<dbReference type="Proteomes" id="UP000237105">
    <property type="component" value="Unassembled WGS sequence"/>
</dbReference>
<dbReference type="EMBL" id="JXTB01000405">
    <property type="protein sequence ID" value="PON41869.1"/>
    <property type="molecule type" value="Genomic_DNA"/>
</dbReference>
<evidence type="ECO:0008006" key="3">
    <source>
        <dbReference type="Google" id="ProtNLM"/>
    </source>
</evidence>
<gene>
    <name evidence="1" type="ORF">PanWU01x14_286350</name>
</gene>
<protein>
    <recommendedName>
        <fullName evidence="3">RNase H type-1 domain-containing protein</fullName>
    </recommendedName>
</protein>
<proteinExistence type="predicted"/>
<dbReference type="AlphaFoldDB" id="A0A2P5AZB4"/>
<sequence length="70" mass="7550">MTEFDVLDLGWLTIYTDASLVSVQVGLAAIFQDSSGNISRVVYKFDSALNALDAELKAIHMALITSNDLG</sequence>
<keyword evidence="2" id="KW-1185">Reference proteome</keyword>
<organism evidence="1 2">
    <name type="scientific">Parasponia andersonii</name>
    <name type="common">Sponia andersonii</name>
    <dbReference type="NCBI Taxonomy" id="3476"/>
    <lineage>
        <taxon>Eukaryota</taxon>
        <taxon>Viridiplantae</taxon>
        <taxon>Streptophyta</taxon>
        <taxon>Embryophyta</taxon>
        <taxon>Tracheophyta</taxon>
        <taxon>Spermatophyta</taxon>
        <taxon>Magnoliopsida</taxon>
        <taxon>eudicotyledons</taxon>
        <taxon>Gunneridae</taxon>
        <taxon>Pentapetalae</taxon>
        <taxon>rosids</taxon>
        <taxon>fabids</taxon>
        <taxon>Rosales</taxon>
        <taxon>Cannabaceae</taxon>
        <taxon>Parasponia</taxon>
    </lineage>
</organism>
<name>A0A2P5AZB4_PARAD</name>
<accession>A0A2P5AZB4</accession>
<reference evidence="2" key="1">
    <citation type="submission" date="2016-06" db="EMBL/GenBank/DDBJ databases">
        <title>Parallel loss of symbiosis genes in relatives of nitrogen-fixing non-legume Parasponia.</title>
        <authorList>
            <person name="Van Velzen R."/>
            <person name="Holmer R."/>
            <person name="Bu F."/>
            <person name="Rutten L."/>
            <person name="Van Zeijl A."/>
            <person name="Liu W."/>
            <person name="Santuari L."/>
            <person name="Cao Q."/>
            <person name="Sharma T."/>
            <person name="Shen D."/>
            <person name="Roswanjaya Y."/>
            <person name="Wardhani T."/>
            <person name="Kalhor M.S."/>
            <person name="Jansen J."/>
            <person name="Van den Hoogen J."/>
            <person name="Gungor B."/>
            <person name="Hartog M."/>
            <person name="Hontelez J."/>
            <person name="Verver J."/>
            <person name="Yang W.-C."/>
            <person name="Schijlen E."/>
            <person name="Repin R."/>
            <person name="Schilthuizen M."/>
            <person name="Schranz E."/>
            <person name="Heidstra R."/>
            <person name="Miyata K."/>
            <person name="Fedorova E."/>
            <person name="Kohlen W."/>
            <person name="Bisseling T."/>
            <person name="Smit S."/>
            <person name="Geurts R."/>
        </authorList>
    </citation>
    <scope>NUCLEOTIDE SEQUENCE [LARGE SCALE GENOMIC DNA]</scope>
    <source>
        <strain evidence="2">cv. WU1-14</strain>
    </source>
</reference>
<evidence type="ECO:0000313" key="2">
    <source>
        <dbReference type="Proteomes" id="UP000237105"/>
    </source>
</evidence>